<protein>
    <recommendedName>
        <fullName evidence="2">HNH nuclease domain-containing protein</fullName>
    </recommendedName>
</protein>
<reference evidence="1" key="1">
    <citation type="submission" date="2019-08" db="EMBL/GenBank/DDBJ databases">
        <authorList>
            <person name="Kucharzyk K."/>
            <person name="Murdoch R.W."/>
            <person name="Higgins S."/>
            <person name="Loffler F."/>
        </authorList>
    </citation>
    <scope>NUCLEOTIDE SEQUENCE</scope>
</reference>
<comment type="caution">
    <text evidence="1">The sequence shown here is derived from an EMBL/GenBank/DDBJ whole genome shotgun (WGS) entry which is preliminary data.</text>
</comment>
<proteinExistence type="predicted"/>
<dbReference type="CDD" id="cd00085">
    <property type="entry name" value="HNHc"/>
    <property type="match status" value="1"/>
</dbReference>
<gene>
    <name evidence="1" type="ORF">SDC9_114437</name>
</gene>
<sequence>MSSRRERYYEMNFPKHKTKRDPKLIIKLKAEMDCCEICGSPFNLEAAHIIAKGFGGGKGPDMRENITVICGPASMGKGCHGAQHRGELSVEALWQAAARRERITVEECKLRVRRAMGYNV</sequence>
<name>A0A645C0L4_9ZZZZ</name>
<evidence type="ECO:0000313" key="1">
    <source>
        <dbReference type="EMBL" id="MPM67514.1"/>
    </source>
</evidence>
<dbReference type="AlphaFoldDB" id="A0A645C0L4"/>
<evidence type="ECO:0008006" key="2">
    <source>
        <dbReference type="Google" id="ProtNLM"/>
    </source>
</evidence>
<accession>A0A645C0L4</accession>
<dbReference type="EMBL" id="VSSQ01021737">
    <property type="protein sequence ID" value="MPM67514.1"/>
    <property type="molecule type" value="Genomic_DNA"/>
</dbReference>
<dbReference type="Gene3D" id="1.10.30.50">
    <property type="match status" value="1"/>
</dbReference>
<dbReference type="InterPro" id="IPR003615">
    <property type="entry name" value="HNH_nuc"/>
</dbReference>
<organism evidence="1">
    <name type="scientific">bioreactor metagenome</name>
    <dbReference type="NCBI Taxonomy" id="1076179"/>
    <lineage>
        <taxon>unclassified sequences</taxon>
        <taxon>metagenomes</taxon>
        <taxon>ecological metagenomes</taxon>
    </lineage>
</organism>